<evidence type="ECO:0000313" key="1">
    <source>
        <dbReference type="EMBL" id="KAH7935321.1"/>
    </source>
</evidence>
<organism evidence="1 2">
    <name type="scientific">Rhipicephalus sanguineus</name>
    <name type="common">Brown dog tick</name>
    <name type="synonym">Ixodes sanguineus</name>
    <dbReference type="NCBI Taxonomy" id="34632"/>
    <lineage>
        <taxon>Eukaryota</taxon>
        <taxon>Metazoa</taxon>
        <taxon>Ecdysozoa</taxon>
        <taxon>Arthropoda</taxon>
        <taxon>Chelicerata</taxon>
        <taxon>Arachnida</taxon>
        <taxon>Acari</taxon>
        <taxon>Parasitiformes</taxon>
        <taxon>Ixodida</taxon>
        <taxon>Ixodoidea</taxon>
        <taxon>Ixodidae</taxon>
        <taxon>Rhipicephalinae</taxon>
        <taxon>Rhipicephalus</taxon>
        <taxon>Rhipicephalus</taxon>
    </lineage>
</organism>
<dbReference type="AlphaFoldDB" id="A0A9D4PC36"/>
<reference evidence="1" key="2">
    <citation type="submission" date="2021-09" db="EMBL/GenBank/DDBJ databases">
        <authorList>
            <person name="Jia N."/>
            <person name="Wang J."/>
            <person name="Shi W."/>
            <person name="Du L."/>
            <person name="Sun Y."/>
            <person name="Zhan W."/>
            <person name="Jiang J."/>
            <person name="Wang Q."/>
            <person name="Zhang B."/>
            <person name="Ji P."/>
            <person name="Sakyi L.B."/>
            <person name="Cui X."/>
            <person name="Yuan T."/>
            <person name="Jiang B."/>
            <person name="Yang W."/>
            <person name="Lam T.T.-Y."/>
            <person name="Chang Q."/>
            <person name="Ding S."/>
            <person name="Wang X."/>
            <person name="Zhu J."/>
            <person name="Ruan X."/>
            <person name="Zhao L."/>
            <person name="Wei J."/>
            <person name="Que T."/>
            <person name="Du C."/>
            <person name="Cheng J."/>
            <person name="Dai P."/>
            <person name="Han X."/>
            <person name="Huang E."/>
            <person name="Gao Y."/>
            <person name="Liu J."/>
            <person name="Shao H."/>
            <person name="Ye R."/>
            <person name="Li L."/>
            <person name="Wei W."/>
            <person name="Wang X."/>
            <person name="Wang C."/>
            <person name="Huo Q."/>
            <person name="Li W."/>
            <person name="Guo W."/>
            <person name="Chen H."/>
            <person name="Chen S."/>
            <person name="Zhou L."/>
            <person name="Zhou L."/>
            <person name="Ni X."/>
            <person name="Tian J."/>
            <person name="Zhou Y."/>
            <person name="Sheng Y."/>
            <person name="Liu T."/>
            <person name="Pan Y."/>
            <person name="Xia L."/>
            <person name="Li J."/>
            <person name="Zhao F."/>
            <person name="Cao W."/>
        </authorList>
    </citation>
    <scope>NUCLEOTIDE SEQUENCE</scope>
    <source>
        <strain evidence="1">Rsan-2018</strain>
        <tissue evidence="1">Larvae</tissue>
    </source>
</reference>
<keyword evidence="2" id="KW-1185">Reference proteome</keyword>
<proteinExistence type="predicted"/>
<sequence length="67" mass="7323">MEVESIVLPNALPDDVMGIDIKVEPSSPPTTPLPDEMGFDIKVEPTSPPTTTPPNLGRCYRIFTKKV</sequence>
<protein>
    <submittedName>
        <fullName evidence="1">Uncharacterized protein</fullName>
    </submittedName>
</protein>
<dbReference type="EMBL" id="JABSTV010001255">
    <property type="protein sequence ID" value="KAH7935321.1"/>
    <property type="molecule type" value="Genomic_DNA"/>
</dbReference>
<accession>A0A9D4PC36</accession>
<evidence type="ECO:0000313" key="2">
    <source>
        <dbReference type="Proteomes" id="UP000821837"/>
    </source>
</evidence>
<reference evidence="1" key="1">
    <citation type="journal article" date="2020" name="Cell">
        <title>Large-Scale Comparative Analyses of Tick Genomes Elucidate Their Genetic Diversity and Vector Capacities.</title>
        <authorList>
            <consortium name="Tick Genome and Microbiome Consortium (TIGMIC)"/>
            <person name="Jia N."/>
            <person name="Wang J."/>
            <person name="Shi W."/>
            <person name="Du L."/>
            <person name="Sun Y."/>
            <person name="Zhan W."/>
            <person name="Jiang J.F."/>
            <person name="Wang Q."/>
            <person name="Zhang B."/>
            <person name="Ji P."/>
            <person name="Bell-Sakyi L."/>
            <person name="Cui X.M."/>
            <person name="Yuan T.T."/>
            <person name="Jiang B.G."/>
            <person name="Yang W.F."/>
            <person name="Lam T.T."/>
            <person name="Chang Q.C."/>
            <person name="Ding S.J."/>
            <person name="Wang X.J."/>
            <person name="Zhu J.G."/>
            <person name="Ruan X.D."/>
            <person name="Zhao L."/>
            <person name="Wei J.T."/>
            <person name="Ye R.Z."/>
            <person name="Que T.C."/>
            <person name="Du C.H."/>
            <person name="Zhou Y.H."/>
            <person name="Cheng J.X."/>
            <person name="Dai P.F."/>
            <person name="Guo W.B."/>
            <person name="Han X.H."/>
            <person name="Huang E.J."/>
            <person name="Li L.F."/>
            <person name="Wei W."/>
            <person name="Gao Y.C."/>
            <person name="Liu J.Z."/>
            <person name="Shao H.Z."/>
            <person name="Wang X."/>
            <person name="Wang C.C."/>
            <person name="Yang T.C."/>
            <person name="Huo Q.B."/>
            <person name="Li W."/>
            <person name="Chen H.Y."/>
            <person name="Chen S.E."/>
            <person name="Zhou L.G."/>
            <person name="Ni X.B."/>
            <person name="Tian J.H."/>
            <person name="Sheng Y."/>
            <person name="Liu T."/>
            <person name="Pan Y.S."/>
            <person name="Xia L.Y."/>
            <person name="Li J."/>
            <person name="Zhao F."/>
            <person name="Cao W.C."/>
        </authorList>
    </citation>
    <scope>NUCLEOTIDE SEQUENCE</scope>
    <source>
        <strain evidence="1">Rsan-2018</strain>
    </source>
</reference>
<name>A0A9D4PC36_RHISA</name>
<comment type="caution">
    <text evidence="1">The sequence shown here is derived from an EMBL/GenBank/DDBJ whole genome shotgun (WGS) entry which is preliminary data.</text>
</comment>
<dbReference type="Proteomes" id="UP000821837">
    <property type="component" value="Unassembled WGS sequence"/>
</dbReference>
<gene>
    <name evidence="1" type="ORF">HPB52_005746</name>
</gene>